<organism evidence="1">
    <name type="scientific">Arundo donax</name>
    <name type="common">Giant reed</name>
    <name type="synonym">Donax arundinaceus</name>
    <dbReference type="NCBI Taxonomy" id="35708"/>
    <lineage>
        <taxon>Eukaryota</taxon>
        <taxon>Viridiplantae</taxon>
        <taxon>Streptophyta</taxon>
        <taxon>Embryophyta</taxon>
        <taxon>Tracheophyta</taxon>
        <taxon>Spermatophyta</taxon>
        <taxon>Magnoliopsida</taxon>
        <taxon>Liliopsida</taxon>
        <taxon>Poales</taxon>
        <taxon>Poaceae</taxon>
        <taxon>PACMAD clade</taxon>
        <taxon>Arundinoideae</taxon>
        <taxon>Arundineae</taxon>
        <taxon>Arundo</taxon>
    </lineage>
</organism>
<evidence type="ECO:0000313" key="1">
    <source>
        <dbReference type="EMBL" id="JAD84678.1"/>
    </source>
</evidence>
<protein>
    <submittedName>
        <fullName evidence="1">Pco120819c</fullName>
    </submittedName>
</protein>
<proteinExistence type="predicted"/>
<dbReference type="EMBL" id="GBRH01213217">
    <property type="protein sequence ID" value="JAD84678.1"/>
    <property type="molecule type" value="Transcribed_RNA"/>
</dbReference>
<dbReference type="AlphaFoldDB" id="A0A0A9DDC2"/>
<reference evidence="1" key="1">
    <citation type="submission" date="2014-09" db="EMBL/GenBank/DDBJ databases">
        <authorList>
            <person name="Magalhaes I.L.F."/>
            <person name="Oliveira U."/>
            <person name="Santos F.R."/>
            <person name="Vidigal T.H.D.A."/>
            <person name="Brescovit A.D."/>
            <person name="Santos A.J."/>
        </authorList>
    </citation>
    <scope>NUCLEOTIDE SEQUENCE</scope>
    <source>
        <tissue evidence="1">Shoot tissue taken approximately 20 cm above the soil surface</tissue>
    </source>
</reference>
<reference evidence="1" key="2">
    <citation type="journal article" date="2015" name="Data Brief">
        <title>Shoot transcriptome of the giant reed, Arundo donax.</title>
        <authorList>
            <person name="Barrero R.A."/>
            <person name="Guerrero F.D."/>
            <person name="Moolhuijzen P."/>
            <person name="Goolsby J.A."/>
            <person name="Tidwell J."/>
            <person name="Bellgard S.E."/>
            <person name="Bellgard M.I."/>
        </authorList>
    </citation>
    <scope>NUCLEOTIDE SEQUENCE</scope>
    <source>
        <tissue evidence="1">Shoot tissue taken approximately 20 cm above the soil surface</tissue>
    </source>
</reference>
<accession>A0A0A9DDC2</accession>
<sequence length="126" mass="14062">MDCIMFPSQIRWFVHKSLTAVQLRSQNVARKTVLLGKFGSYPSLFRHYTDASSAVATDGVVATLLCRLHETEAAALCKVLLVVLLCPVEPPCREDLGDDRPVQKFLLLLQGFSCRFLLLWGVVVDP</sequence>
<name>A0A0A9DDC2_ARUDO</name>